<dbReference type="EMBL" id="AORV01000028">
    <property type="protein sequence ID" value="EMS72345.1"/>
    <property type="molecule type" value="Genomic_DNA"/>
</dbReference>
<sequence>MDRPSEEKTVWLTAADEHKICLYCWETAEKPAAVLQIFHGMAEHAGRYGRLAAFLNSHGIAVFGNDLRGHGKTAQQNGKPGVTGKNGFYRMVEDQYLITKELKQRYPEIPVFVLAHSFGSFVGQEYITRYGNEIDGIILSGSAAQIGAEIRLGKLLSRLQTGIWGEEKPARLIEKLSFGTYNKKIAEPKSSFDWLSRDETEVRKYMEDKDCGFTCSAGFYYYFMSAMLNLYDEKKLGNIPKNLPVYLLAGREDPVGNYGRKVEKLYEIFDSLGQRDLKMKLYEGSRHEILNELNRDEVSGDILNWINSHIAI</sequence>
<dbReference type="RefSeq" id="WP_004625339.1">
    <property type="nucleotide sequence ID" value="NZ_AORV01000028.1"/>
</dbReference>
<protein>
    <submittedName>
        <fullName evidence="2">Lysophospholipase</fullName>
    </submittedName>
</protein>
<keyword evidence="3" id="KW-1185">Reference proteome</keyword>
<dbReference type="PATRIC" id="fig|1195236.3.peg.2023"/>
<dbReference type="Proteomes" id="UP000014155">
    <property type="component" value="Unassembled WGS sequence"/>
</dbReference>
<gene>
    <name evidence="2" type="ORF">CTER_1693</name>
</gene>
<proteinExistence type="predicted"/>
<dbReference type="Gene3D" id="3.40.50.1820">
    <property type="entry name" value="alpha/beta hydrolase"/>
    <property type="match status" value="1"/>
</dbReference>
<comment type="caution">
    <text evidence="2">The sequence shown here is derived from an EMBL/GenBank/DDBJ whole genome shotgun (WGS) entry which is preliminary data.</text>
</comment>
<dbReference type="AlphaFoldDB" id="S0FJN4"/>
<dbReference type="InterPro" id="IPR051044">
    <property type="entry name" value="MAG_DAG_Lipase"/>
</dbReference>
<dbReference type="PANTHER" id="PTHR11614">
    <property type="entry name" value="PHOSPHOLIPASE-RELATED"/>
    <property type="match status" value="1"/>
</dbReference>
<dbReference type="Pfam" id="PF12146">
    <property type="entry name" value="Hydrolase_4"/>
    <property type="match status" value="1"/>
</dbReference>
<dbReference type="eggNOG" id="COG2267">
    <property type="taxonomic scope" value="Bacteria"/>
</dbReference>
<reference evidence="2 3" key="1">
    <citation type="journal article" date="2013" name="Genome Announc.">
        <title>Draft Genome Sequence of the Cellulolytic, Mesophilic, Anaerobic Bacterium Clostridium termitidis Strain CT1112 (DSM 5398).</title>
        <authorList>
            <person name="Lal S."/>
            <person name="Ramachandran U."/>
            <person name="Zhang X."/>
            <person name="Munir R."/>
            <person name="Sparling R."/>
            <person name="Levin D.B."/>
        </authorList>
    </citation>
    <scope>NUCLEOTIDE SEQUENCE [LARGE SCALE GENOMIC DNA]</scope>
    <source>
        <strain evidence="2 3">CT1112</strain>
    </source>
</reference>
<name>S0FJN4_RUMCE</name>
<organism evidence="2 3">
    <name type="scientific">Ruminiclostridium cellobioparum subsp. termitidis CT1112</name>
    <dbReference type="NCBI Taxonomy" id="1195236"/>
    <lineage>
        <taxon>Bacteria</taxon>
        <taxon>Bacillati</taxon>
        <taxon>Bacillota</taxon>
        <taxon>Clostridia</taxon>
        <taxon>Eubacteriales</taxon>
        <taxon>Oscillospiraceae</taxon>
        <taxon>Ruminiclostridium</taxon>
    </lineage>
</organism>
<evidence type="ECO:0000259" key="1">
    <source>
        <dbReference type="Pfam" id="PF12146"/>
    </source>
</evidence>
<dbReference type="InterPro" id="IPR022742">
    <property type="entry name" value="Hydrolase_4"/>
</dbReference>
<evidence type="ECO:0000313" key="3">
    <source>
        <dbReference type="Proteomes" id="UP000014155"/>
    </source>
</evidence>
<dbReference type="STRING" id="1195236.CTER_1693"/>
<dbReference type="InterPro" id="IPR029058">
    <property type="entry name" value="AB_hydrolase_fold"/>
</dbReference>
<evidence type="ECO:0000313" key="2">
    <source>
        <dbReference type="EMBL" id="EMS72345.1"/>
    </source>
</evidence>
<dbReference type="SUPFAM" id="SSF53474">
    <property type="entry name" value="alpha/beta-Hydrolases"/>
    <property type="match status" value="1"/>
</dbReference>
<accession>S0FJN4</accession>
<feature type="domain" description="Serine aminopeptidase S33" evidence="1">
    <location>
        <begin position="30"/>
        <end position="293"/>
    </location>
</feature>